<feature type="transmembrane region" description="Helical" evidence="5">
    <location>
        <begin position="54"/>
        <end position="77"/>
    </location>
</feature>
<dbReference type="InterPro" id="IPR011701">
    <property type="entry name" value="MFS"/>
</dbReference>
<dbReference type="AlphaFoldDB" id="A0A1E3QA72"/>
<gene>
    <name evidence="7" type="ORF">LIPSTDRAFT_258339</name>
</gene>
<dbReference type="Gene3D" id="1.20.1720.10">
    <property type="entry name" value="Multidrug resistance protein D"/>
    <property type="match status" value="1"/>
</dbReference>
<dbReference type="PROSITE" id="PS50850">
    <property type="entry name" value="MFS"/>
    <property type="match status" value="1"/>
</dbReference>
<dbReference type="PANTHER" id="PTHR42718:SF23">
    <property type="entry name" value="MAJOR FACILITATOR SUPERFAMILY (MFS) PROFILE DOMAIN-CONTAINING PROTEIN"/>
    <property type="match status" value="1"/>
</dbReference>
<keyword evidence="4 5" id="KW-0472">Membrane</keyword>
<dbReference type="SUPFAM" id="SSF103473">
    <property type="entry name" value="MFS general substrate transporter"/>
    <property type="match status" value="1"/>
</dbReference>
<comment type="subcellular location">
    <subcellularLocation>
        <location evidence="1">Membrane</location>
        <topology evidence="1">Multi-pass membrane protein</topology>
    </subcellularLocation>
</comment>
<feature type="transmembrane region" description="Helical" evidence="5">
    <location>
        <begin position="251"/>
        <end position="269"/>
    </location>
</feature>
<feature type="transmembrane region" description="Helical" evidence="5">
    <location>
        <begin position="493"/>
        <end position="513"/>
    </location>
</feature>
<evidence type="ECO:0000256" key="4">
    <source>
        <dbReference type="ARBA" id="ARBA00023136"/>
    </source>
</evidence>
<dbReference type="PANTHER" id="PTHR42718">
    <property type="entry name" value="MAJOR FACILITATOR SUPERFAMILY MULTIDRUG TRANSPORTER MFSC"/>
    <property type="match status" value="1"/>
</dbReference>
<evidence type="ECO:0000256" key="2">
    <source>
        <dbReference type="ARBA" id="ARBA00022692"/>
    </source>
</evidence>
<keyword evidence="8" id="KW-1185">Reference proteome</keyword>
<evidence type="ECO:0000313" key="7">
    <source>
        <dbReference type="EMBL" id="ODQ74593.1"/>
    </source>
</evidence>
<feature type="transmembrane region" description="Helical" evidence="5">
    <location>
        <begin position="385"/>
        <end position="403"/>
    </location>
</feature>
<dbReference type="GO" id="GO:0022857">
    <property type="term" value="F:transmembrane transporter activity"/>
    <property type="evidence" value="ECO:0007669"/>
    <property type="project" value="InterPro"/>
</dbReference>
<keyword evidence="2 5" id="KW-0812">Transmembrane</keyword>
<feature type="transmembrane region" description="Helical" evidence="5">
    <location>
        <begin position="450"/>
        <end position="473"/>
    </location>
</feature>
<sequence length="532" mass="57146">MVNNIIGSSVVELSATLSQSQLRRLEQDEAHARYHAQSISEERPPVFRSSAHELTAVIMLTFGASLATSNQGAMLIAMPRMGESFGISGADLSWTISAFSLSSGAFVLLLASIADHIGRKRMVLVAYVWYAIWCLVSGFVKKDIVFDVFRGFQGLSGAAATPAAVGIIGATYVPGQRKNRAMATFSAGAPLGFIVGIICGGICTQFISWRAVLFFSTIEYSIFAILVWFSVPDDPHTDWTTMKKNLAKLDYFGALLATSGLVMFVFALTQSGAASKGWAEPYVIALLIVGIITFATFIFWESKAKNPLMPLYIWRYPGFALCMLVSACGFMNFLGVLNYYITLFFQDIRGASAILTTAYLVPQAICGVLVNIFAAFTLHVIPGRILMIIALTAFTASALLWALQPIDLIYWAMAFPAICLSVVGADLAYNVANMHTLSAVPPESQSSAAGIFNTIIQLTAAVGIAASTTVVQAAAKRSSHTGVRQLYDSYKAAFWFAVGISAVGLICSGFLTVGTQGHKAADTDEEKSKEAT</sequence>
<feature type="transmembrane region" description="Helical" evidence="5">
    <location>
        <begin position="321"/>
        <end position="341"/>
    </location>
</feature>
<dbReference type="Proteomes" id="UP000094385">
    <property type="component" value="Unassembled WGS sequence"/>
</dbReference>
<feature type="transmembrane region" description="Helical" evidence="5">
    <location>
        <begin position="213"/>
        <end position="231"/>
    </location>
</feature>
<evidence type="ECO:0000313" key="8">
    <source>
        <dbReference type="Proteomes" id="UP000094385"/>
    </source>
</evidence>
<reference evidence="7 8" key="1">
    <citation type="journal article" date="2016" name="Proc. Natl. Acad. Sci. U.S.A.">
        <title>Comparative genomics of biotechnologically important yeasts.</title>
        <authorList>
            <person name="Riley R."/>
            <person name="Haridas S."/>
            <person name="Wolfe K.H."/>
            <person name="Lopes M.R."/>
            <person name="Hittinger C.T."/>
            <person name="Goeker M."/>
            <person name="Salamov A.A."/>
            <person name="Wisecaver J.H."/>
            <person name="Long T.M."/>
            <person name="Calvey C.H."/>
            <person name="Aerts A.L."/>
            <person name="Barry K.W."/>
            <person name="Choi C."/>
            <person name="Clum A."/>
            <person name="Coughlan A.Y."/>
            <person name="Deshpande S."/>
            <person name="Douglass A.P."/>
            <person name="Hanson S.J."/>
            <person name="Klenk H.-P."/>
            <person name="LaButti K.M."/>
            <person name="Lapidus A."/>
            <person name="Lindquist E.A."/>
            <person name="Lipzen A.M."/>
            <person name="Meier-Kolthoff J.P."/>
            <person name="Ohm R.A."/>
            <person name="Otillar R.P."/>
            <person name="Pangilinan J.L."/>
            <person name="Peng Y."/>
            <person name="Rokas A."/>
            <person name="Rosa C.A."/>
            <person name="Scheuner C."/>
            <person name="Sibirny A.A."/>
            <person name="Slot J.C."/>
            <person name="Stielow J.B."/>
            <person name="Sun H."/>
            <person name="Kurtzman C.P."/>
            <person name="Blackwell M."/>
            <person name="Grigoriev I.V."/>
            <person name="Jeffries T.W."/>
        </authorList>
    </citation>
    <scope>NUCLEOTIDE SEQUENCE [LARGE SCALE GENOMIC DNA]</scope>
    <source>
        <strain evidence="7 8">NRRL Y-11557</strain>
    </source>
</reference>
<feature type="transmembrane region" description="Helical" evidence="5">
    <location>
        <begin position="123"/>
        <end position="140"/>
    </location>
</feature>
<feature type="transmembrane region" description="Helical" evidence="5">
    <location>
        <begin position="185"/>
        <end position="207"/>
    </location>
</feature>
<feature type="transmembrane region" description="Helical" evidence="5">
    <location>
        <begin position="409"/>
        <end position="429"/>
    </location>
</feature>
<dbReference type="InterPro" id="IPR020846">
    <property type="entry name" value="MFS_dom"/>
</dbReference>
<dbReference type="Pfam" id="PF07690">
    <property type="entry name" value="MFS_1"/>
    <property type="match status" value="1"/>
</dbReference>
<keyword evidence="3 5" id="KW-1133">Transmembrane helix</keyword>
<feature type="transmembrane region" description="Helical" evidence="5">
    <location>
        <begin position="152"/>
        <end position="173"/>
    </location>
</feature>
<feature type="domain" description="Major facilitator superfamily (MFS) profile" evidence="6">
    <location>
        <begin position="56"/>
        <end position="516"/>
    </location>
</feature>
<feature type="transmembrane region" description="Helical" evidence="5">
    <location>
        <begin position="92"/>
        <end position="111"/>
    </location>
</feature>
<accession>A0A1E3QA72</accession>
<feature type="transmembrane region" description="Helical" evidence="5">
    <location>
        <begin position="353"/>
        <end position="378"/>
    </location>
</feature>
<evidence type="ECO:0000256" key="5">
    <source>
        <dbReference type="SAM" id="Phobius"/>
    </source>
</evidence>
<dbReference type="GO" id="GO:0016020">
    <property type="term" value="C:membrane"/>
    <property type="evidence" value="ECO:0007669"/>
    <property type="project" value="UniProtKB-SubCell"/>
</dbReference>
<dbReference type="InterPro" id="IPR036259">
    <property type="entry name" value="MFS_trans_sf"/>
</dbReference>
<evidence type="ECO:0000256" key="3">
    <source>
        <dbReference type="ARBA" id="ARBA00022989"/>
    </source>
</evidence>
<dbReference type="Gene3D" id="1.20.1250.20">
    <property type="entry name" value="MFS general substrate transporter like domains"/>
    <property type="match status" value="1"/>
</dbReference>
<proteinExistence type="predicted"/>
<evidence type="ECO:0000259" key="6">
    <source>
        <dbReference type="PROSITE" id="PS50850"/>
    </source>
</evidence>
<organism evidence="7 8">
    <name type="scientific">Lipomyces starkeyi NRRL Y-11557</name>
    <dbReference type="NCBI Taxonomy" id="675824"/>
    <lineage>
        <taxon>Eukaryota</taxon>
        <taxon>Fungi</taxon>
        <taxon>Dikarya</taxon>
        <taxon>Ascomycota</taxon>
        <taxon>Saccharomycotina</taxon>
        <taxon>Lipomycetes</taxon>
        <taxon>Lipomycetales</taxon>
        <taxon>Lipomycetaceae</taxon>
        <taxon>Lipomyces</taxon>
    </lineage>
</organism>
<evidence type="ECO:0000256" key="1">
    <source>
        <dbReference type="ARBA" id="ARBA00004141"/>
    </source>
</evidence>
<dbReference type="EMBL" id="KV454292">
    <property type="protein sequence ID" value="ODQ74593.1"/>
    <property type="molecule type" value="Genomic_DNA"/>
</dbReference>
<dbReference type="OrthoDB" id="2130629at2759"/>
<protein>
    <recommendedName>
        <fullName evidence="6">Major facilitator superfamily (MFS) profile domain-containing protein</fullName>
    </recommendedName>
</protein>
<feature type="transmembrane region" description="Helical" evidence="5">
    <location>
        <begin position="281"/>
        <end position="300"/>
    </location>
</feature>
<name>A0A1E3QA72_LIPST</name>